<evidence type="ECO:0000313" key="2">
    <source>
        <dbReference type="EMBL" id="AKB40875.1"/>
    </source>
</evidence>
<gene>
    <name evidence="2" type="ORF">MSMAW_1884</name>
</gene>
<reference evidence="2 3" key="1">
    <citation type="submission" date="2014-07" db="EMBL/GenBank/DDBJ databases">
        <title>Methanogenic archaea and the global carbon cycle.</title>
        <authorList>
            <person name="Henriksen J.R."/>
            <person name="Luke J."/>
            <person name="Reinhart S."/>
            <person name="Benedict M.N."/>
            <person name="Youngblut N.D."/>
            <person name="Metcalf M.E."/>
            <person name="Whitaker R.J."/>
            <person name="Metcalf W.W."/>
        </authorList>
    </citation>
    <scope>NUCLEOTIDE SEQUENCE [LARGE SCALE GENOMIC DNA]</scope>
    <source>
        <strain evidence="2 3">WWM610</strain>
    </source>
</reference>
<evidence type="ECO:0000256" key="1">
    <source>
        <dbReference type="SAM" id="Phobius"/>
    </source>
</evidence>
<dbReference type="EMBL" id="CP009509">
    <property type="protein sequence ID" value="AKB40875.1"/>
    <property type="molecule type" value="Genomic_DNA"/>
</dbReference>
<keyword evidence="1" id="KW-0812">Transmembrane</keyword>
<dbReference type="AlphaFoldDB" id="A0A0E3PY84"/>
<dbReference type="Proteomes" id="UP000033058">
    <property type="component" value="Chromosome"/>
</dbReference>
<organism evidence="2 3">
    <name type="scientific">Methanosarcina mazei WWM610</name>
    <dbReference type="NCBI Taxonomy" id="1434117"/>
    <lineage>
        <taxon>Archaea</taxon>
        <taxon>Methanobacteriati</taxon>
        <taxon>Methanobacteriota</taxon>
        <taxon>Stenosarchaea group</taxon>
        <taxon>Methanomicrobia</taxon>
        <taxon>Methanosarcinales</taxon>
        <taxon>Methanosarcinaceae</taxon>
        <taxon>Methanosarcina</taxon>
    </lineage>
</organism>
<evidence type="ECO:0000313" key="3">
    <source>
        <dbReference type="Proteomes" id="UP000033058"/>
    </source>
</evidence>
<sequence length="98" mass="11208">MVEEEMGLFLVVGFLLIIVGFVLKVILDIVGWLSSTFGGPSGEVPYEMVRASYGIVHEFNNIQENKMYAPVLNYVDGHFIAVNQYNYDDILYLDDYFK</sequence>
<dbReference type="PATRIC" id="fig|1434117.4.peg.2401"/>
<protein>
    <submittedName>
        <fullName evidence="2">Uncharacterized protein</fullName>
    </submittedName>
</protein>
<dbReference type="HOGENOM" id="CLU_2327300_0_0_2"/>
<name>A0A0E3PY84_METMZ</name>
<keyword evidence="1" id="KW-0472">Membrane</keyword>
<dbReference type="RefSeq" id="WP_048052949.1">
    <property type="nucleotide sequence ID" value="NZ_CP009509.1"/>
</dbReference>
<accession>A0A0E3PY84</accession>
<proteinExistence type="predicted"/>
<feature type="transmembrane region" description="Helical" evidence="1">
    <location>
        <begin position="6"/>
        <end position="27"/>
    </location>
</feature>
<dbReference type="GeneID" id="24851602"/>
<keyword evidence="1" id="KW-1133">Transmembrane helix</keyword>